<proteinExistence type="inferred from homology"/>
<keyword evidence="3" id="KW-1185">Reference proteome</keyword>
<evidence type="ECO:0000313" key="2">
    <source>
        <dbReference type="EMBL" id="GLJ75962.1"/>
    </source>
</evidence>
<dbReference type="PANTHER" id="PTHR30344:SF1">
    <property type="entry name" value="6-PHOSPHOGLUCONOLACTONASE"/>
    <property type="match status" value="1"/>
</dbReference>
<dbReference type="Gene3D" id="2.130.10.10">
    <property type="entry name" value="YVTN repeat-like/Quinoprotein amine dehydrogenase"/>
    <property type="match status" value="1"/>
</dbReference>
<accession>A0A9W6LZS1</accession>
<dbReference type="AlphaFoldDB" id="A0A9W6LZS1"/>
<sequence length="366" mass="37911">MDRELLIGTYTETLPHVDGGAEGILSARFDGERVTQVALAAELRNPSWVTASSDGRRVYAVIETAPDGGVAAFSRGADGVLTPLGTASAGGAEPAHLTLDPSERFLVAGTYGGGSISVFALADDGALGERVTFVQHDGYGPDPDRQASPHVHQLSFDPVTGELAAVDLGLGEVRFFVFGDEGELTLRPEATIIVGAAGPRHLAFHPDGRHALLVNELDNTVDVLRRESARGGIDGAGGQGDRASGGDRFAIAMGASTRAADATGDSSAAAVRVSNDGRTVFVTNRGDDTIGVFAFDSGSAAVELVAAVPARVRAPRDLVVSPDGARILVAGQNSRDVAVFAFDEDGRTLDFVSRTPVPTPVCLHFV</sequence>
<dbReference type="Proteomes" id="UP001142372">
    <property type="component" value="Unassembled WGS sequence"/>
</dbReference>
<dbReference type="InterPro" id="IPR050282">
    <property type="entry name" value="Cycloisomerase_2"/>
</dbReference>
<organism evidence="2 3">
    <name type="scientific">Leifsonia poae</name>
    <dbReference type="NCBI Taxonomy" id="110933"/>
    <lineage>
        <taxon>Bacteria</taxon>
        <taxon>Bacillati</taxon>
        <taxon>Actinomycetota</taxon>
        <taxon>Actinomycetes</taxon>
        <taxon>Micrococcales</taxon>
        <taxon>Microbacteriaceae</taxon>
        <taxon>Leifsonia</taxon>
    </lineage>
</organism>
<dbReference type="GO" id="GO:0017057">
    <property type="term" value="F:6-phosphogluconolactonase activity"/>
    <property type="evidence" value="ECO:0007669"/>
    <property type="project" value="TreeGrafter"/>
</dbReference>
<dbReference type="GO" id="GO:0005829">
    <property type="term" value="C:cytosol"/>
    <property type="evidence" value="ECO:0007669"/>
    <property type="project" value="TreeGrafter"/>
</dbReference>
<comment type="similarity">
    <text evidence="1">Belongs to the cycloisomerase 2 family.</text>
</comment>
<dbReference type="InterPro" id="IPR015943">
    <property type="entry name" value="WD40/YVTN_repeat-like_dom_sf"/>
</dbReference>
<dbReference type="InterPro" id="IPR019405">
    <property type="entry name" value="Lactonase_7-beta_prop"/>
</dbReference>
<evidence type="ECO:0000256" key="1">
    <source>
        <dbReference type="ARBA" id="ARBA00005564"/>
    </source>
</evidence>
<dbReference type="RefSeq" id="WP_271176638.1">
    <property type="nucleotide sequence ID" value="NZ_BAAAJO010000005.1"/>
</dbReference>
<gene>
    <name evidence="2" type="ORF">GCM10017584_15360</name>
</gene>
<dbReference type="Pfam" id="PF10282">
    <property type="entry name" value="Lactonase"/>
    <property type="match status" value="1"/>
</dbReference>
<evidence type="ECO:0000313" key="3">
    <source>
        <dbReference type="Proteomes" id="UP001142372"/>
    </source>
</evidence>
<reference evidence="2" key="1">
    <citation type="journal article" date="2014" name="Int. J. Syst. Evol. Microbiol.">
        <title>Complete genome sequence of Corynebacterium casei LMG S-19264T (=DSM 44701T), isolated from a smear-ripened cheese.</title>
        <authorList>
            <consortium name="US DOE Joint Genome Institute (JGI-PGF)"/>
            <person name="Walter F."/>
            <person name="Albersmeier A."/>
            <person name="Kalinowski J."/>
            <person name="Ruckert C."/>
        </authorList>
    </citation>
    <scope>NUCLEOTIDE SEQUENCE</scope>
    <source>
        <strain evidence="2">VKM Ac-1401</strain>
    </source>
</reference>
<dbReference type="SUPFAM" id="SSF51004">
    <property type="entry name" value="C-terminal (heme d1) domain of cytochrome cd1-nitrite reductase"/>
    <property type="match status" value="1"/>
</dbReference>
<name>A0A9W6LZS1_9MICO</name>
<protein>
    <recommendedName>
        <fullName evidence="4">6-phosphogluconolactonase</fullName>
    </recommendedName>
</protein>
<dbReference type="InterPro" id="IPR011048">
    <property type="entry name" value="Haem_d1_sf"/>
</dbReference>
<dbReference type="EMBL" id="BSEN01000006">
    <property type="protein sequence ID" value="GLJ75962.1"/>
    <property type="molecule type" value="Genomic_DNA"/>
</dbReference>
<evidence type="ECO:0008006" key="4">
    <source>
        <dbReference type="Google" id="ProtNLM"/>
    </source>
</evidence>
<reference evidence="2" key="2">
    <citation type="submission" date="2023-01" db="EMBL/GenBank/DDBJ databases">
        <authorList>
            <person name="Sun Q."/>
            <person name="Evtushenko L."/>
        </authorList>
    </citation>
    <scope>NUCLEOTIDE SEQUENCE</scope>
    <source>
        <strain evidence="2">VKM Ac-1401</strain>
    </source>
</reference>
<comment type="caution">
    <text evidence="2">The sequence shown here is derived from an EMBL/GenBank/DDBJ whole genome shotgun (WGS) entry which is preliminary data.</text>
</comment>
<dbReference type="PANTHER" id="PTHR30344">
    <property type="entry name" value="6-PHOSPHOGLUCONOLACTONASE-RELATED"/>
    <property type="match status" value="1"/>
</dbReference>